<reference evidence="5" key="1">
    <citation type="submission" date="2016-10" db="EMBL/GenBank/DDBJ databases">
        <authorList>
            <person name="Varghese N."/>
            <person name="Submissions S."/>
        </authorList>
    </citation>
    <scope>NUCLEOTIDE SEQUENCE [LARGE SCALE GENOMIC DNA]</scope>
    <source>
        <strain evidence="5">DSM 10146</strain>
    </source>
</reference>
<evidence type="ECO:0000313" key="5">
    <source>
        <dbReference type="Proteomes" id="UP000198994"/>
    </source>
</evidence>
<gene>
    <name evidence="4" type="ORF">SAMN04488105_1415</name>
</gene>
<dbReference type="EMBL" id="FNAV01000041">
    <property type="protein sequence ID" value="SDF64591.1"/>
    <property type="molecule type" value="Genomic_DNA"/>
</dbReference>
<dbReference type="InterPro" id="IPR028350">
    <property type="entry name" value="DNAC/IstB-like"/>
</dbReference>
<sequence length="209" mass="23454">MAFEDRLAMLVGAEELHRQNARKDRLLRAAKLRVQAHPEELTYGSDRNLDKSLTTRLLSCDWIGRHQNVLITGKSGTGKTWLGCCLGMQAVRNGISVSYRMVSRLLEEFEIAHIEGTTAKLRAQYKRADLLILDDFGVSKLKAMGKHDLLELLDDRIGERATIVCGQLPVENWHAFIDNPTIADAILDRLTSAAHRIELSGPSLRRKAI</sequence>
<dbReference type="PIRSF" id="PIRSF003073">
    <property type="entry name" value="DNAC_TnpB_IstB"/>
    <property type="match status" value="1"/>
</dbReference>
<keyword evidence="5" id="KW-1185">Reference proteome</keyword>
<dbReference type="PANTHER" id="PTHR30050">
    <property type="entry name" value="CHROMOSOMAL REPLICATION INITIATOR PROTEIN DNAA"/>
    <property type="match status" value="1"/>
</dbReference>
<dbReference type="STRING" id="282683.SAMN04488105_1415"/>
<dbReference type="AlphaFoldDB" id="A0A1G7MSF0"/>
<dbReference type="SUPFAM" id="SSF52540">
    <property type="entry name" value="P-loop containing nucleoside triphosphate hydrolases"/>
    <property type="match status" value="1"/>
</dbReference>
<dbReference type="CDD" id="cd00009">
    <property type="entry name" value="AAA"/>
    <property type="match status" value="1"/>
</dbReference>
<dbReference type="Pfam" id="PF01695">
    <property type="entry name" value="IstB_IS21"/>
    <property type="match status" value="1"/>
</dbReference>
<dbReference type="InterPro" id="IPR047661">
    <property type="entry name" value="IstB"/>
</dbReference>
<evidence type="ECO:0000259" key="3">
    <source>
        <dbReference type="Pfam" id="PF01695"/>
    </source>
</evidence>
<organism evidence="4 5">
    <name type="scientific">Salipiger thiooxidans</name>
    <dbReference type="NCBI Taxonomy" id="282683"/>
    <lineage>
        <taxon>Bacteria</taxon>
        <taxon>Pseudomonadati</taxon>
        <taxon>Pseudomonadota</taxon>
        <taxon>Alphaproteobacteria</taxon>
        <taxon>Rhodobacterales</taxon>
        <taxon>Roseobacteraceae</taxon>
        <taxon>Salipiger</taxon>
    </lineage>
</organism>
<feature type="domain" description="IstB-like ATP-binding" evidence="3">
    <location>
        <begin position="1"/>
        <end position="207"/>
    </location>
</feature>
<name>A0A1G7MSF0_9RHOB</name>
<evidence type="ECO:0000256" key="2">
    <source>
        <dbReference type="ARBA" id="ARBA00022840"/>
    </source>
</evidence>
<keyword evidence="2" id="KW-0067">ATP-binding</keyword>
<dbReference type="Gene3D" id="3.40.50.300">
    <property type="entry name" value="P-loop containing nucleotide triphosphate hydrolases"/>
    <property type="match status" value="1"/>
</dbReference>
<dbReference type="GO" id="GO:0005524">
    <property type="term" value="F:ATP binding"/>
    <property type="evidence" value="ECO:0007669"/>
    <property type="project" value="UniProtKB-KW"/>
</dbReference>
<protein>
    <submittedName>
        <fullName evidence="4">DNA replication protein DnaC</fullName>
    </submittedName>
</protein>
<accession>A0A1G7MSF0</accession>
<dbReference type="InterPro" id="IPR002611">
    <property type="entry name" value="IstB_ATP-bd"/>
</dbReference>
<evidence type="ECO:0000313" key="4">
    <source>
        <dbReference type="EMBL" id="SDF64591.1"/>
    </source>
</evidence>
<dbReference type="Proteomes" id="UP000198994">
    <property type="component" value="Unassembled WGS sequence"/>
</dbReference>
<dbReference type="PANTHER" id="PTHR30050:SF4">
    <property type="entry name" value="ATP-BINDING PROTEIN RV3427C IN INSERTION SEQUENCE-RELATED"/>
    <property type="match status" value="1"/>
</dbReference>
<dbReference type="NCBIfam" id="NF038214">
    <property type="entry name" value="IS21_help_AAA"/>
    <property type="match status" value="1"/>
</dbReference>
<proteinExistence type="predicted"/>
<dbReference type="GO" id="GO:0006260">
    <property type="term" value="P:DNA replication"/>
    <property type="evidence" value="ECO:0007669"/>
    <property type="project" value="TreeGrafter"/>
</dbReference>
<dbReference type="InterPro" id="IPR027417">
    <property type="entry name" value="P-loop_NTPase"/>
</dbReference>
<evidence type="ECO:0000256" key="1">
    <source>
        <dbReference type="ARBA" id="ARBA00022741"/>
    </source>
</evidence>
<keyword evidence="1" id="KW-0547">Nucleotide-binding</keyword>